<name>A0A316ZBF6_9BASI</name>
<feature type="compositionally biased region" description="Polar residues" evidence="1">
    <location>
        <begin position="106"/>
        <end position="125"/>
    </location>
</feature>
<accession>A0A316ZBF6</accession>
<dbReference type="Proteomes" id="UP000245946">
    <property type="component" value="Unassembled WGS sequence"/>
</dbReference>
<dbReference type="EMBL" id="KZ819292">
    <property type="protein sequence ID" value="PWN98262.1"/>
    <property type="molecule type" value="Genomic_DNA"/>
</dbReference>
<proteinExistence type="predicted"/>
<organism evidence="2 3">
    <name type="scientific">Tilletiopsis washingtonensis</name>
    <dbReference type="NCBI Taxonomy" id="58919"/>
    <lineage>
        <taxon>Eukaryota</taxon>
        <taxon>Fungi</taxon>
        <taxon>Dikarya</taxon>
        <taxon>Basidiomycota</taxon>
        <taxon>Ustilaginomycotina</taxon>
        <taxon>Exobasidiomycetes</taxon>
        <taxon>Entylomatales</taxon>
        <taxon>Entylomatales incertae sedis</taxon>
        <taxon>Tilletiopsis</taxon>
    </lineage>
</organism>
<keyword evidence="3" id="KW-1185">Reference proteome</keyword>
<dbReference type="AlphaFoldDB" id="A0A316ZBF6"/>
<feature type="region of interest" description="Disordered" evidence="1">
    <location>
        <begin position="45"/>
        <end position="129"/>
    </location>
</feature>
<gene>
    <name evidence="2" type="ORF">FA09DRAFT_23348</name>
</gene>
<sequence>MSHARVHHFRLKLRWSSCFVLAKRSSGLGVEELSLPSCALARQAEVGQTPSVRGPREAWRSSPGRRRSLPLHKRGGAQKAKQSVQRQRSSARPGRQGSRCLLLGVQSRSTMGAAPGTSNTHSAATTREKGMRILIRR</sequence>
<evidence type="ECO:0000256" key="1">
    <source>
        <dbReference type="SAM" id="MobiDB-lite"/>
    </source>
</evidence>
<reference evidence="2 3" key="1">
    <citation type="journal article" date="2018" name="Mol. Biol. Evol.">
        <title>Broad Genomic Sampling Reveals a Smut Pathogenic Ancestry of the Fungal Clade Ustilaginomycotina.</title>
        <authorList>
            <person name="Kijpornyongpan T."/>
            <person name="Mondo S.J."/>
            <person name="Barry K."/>
            <person name="Sandor L."/>
            <person name="Lee J."/>
            <person name="Lipzen A."/>
            <person name="Pangilinan J."/>
            <person name="LaButti K."/>
            <person name="Hainaut M."/>
            <person name="Henrissat B."/>
            <person name="Grigoriev I.V."/>
            <person name="Spatafora J.W."/>
            <person name="Aime M.C."/>
        </authorList>
    </citation>
    <scope>NUCLEOTIDE SEQUENCE [LARGE SCALE GENOMIC DNA]</scope>
    <source>
        <strain evidence="2 3">MCA 4186</strain>
    </source>
</reference>
<evidence type="ECO:0000313" key="2">
    <source>
        <dbReference type="EMBL" id="PWN98262.1"/>
    </source>
</evidence>
<feature type="compositionally biased region" description="Basic residues" evidence="1">
    <location>
        <begin position="63"/>
        <end position="76"/>
    </location>
</feature>
<protein>
    <submittedName>
        <fullName evidence="2">Uncharacterized protein</fullName>
    </submittedName>
</protein>
<evidence type="ECO:0000313" key="3">
    <source>
        <dbReference type="Proteomes" id="UP000245946"/>
    </source>
</evidence>
<dbReference type="RefSeq" id="XP_025598541.1">
    <property type="nucleotide sequence ID" value="XM_025739611.1"/>
</dbReference>
<feature type="compositionally biased region" description="Polar residues" evidence="1">
    <location>
        <begin position="80"/>
        <end position="90"/>
    </location>
</feature>
<dbReference type="GeneID" id="37267157"/>